<feature type="region of interest" description="Disordered" evidence="1">
    <location>
        <begin position="1"/>
        <end position="78"/>
    </location>
</feature>
<name>A0A1H7RZQ6_9GAMM</name>
<evidence type="ECO:0000313" key="2">
    <source>
        <dbReference type="EMBL" id="SEL65529.1"/>
    </source>
</evidence>
<organism evidence="2 3">
    <name type="scientific">Colwellia chukchiensis</name>
    <dbReference type="NCBI Taxonomy" id="641665"/>
    <lineage>
        <taxon>Bacteria</taxon>
        <taxon>Pseudomonadati</taxon>
        <taxon>Pseudomonadota</taxon>
        <taxon>Gammaproteobacteria</taxon>
        <taxon>Alteromonadales</taxon>
        <taxon>Colwelliaceae</taxon>
        <taxon>Colwellia</taxon>
    </lineage>
</organism>
<dbReference type="Proteomes" id="UP000199297">
    <property type="component" value="Unassembled WGS sequence"/>
</dbReference>
<sequence>MDVSVDLLPPTYAVKTETLSKERRRQPSNGNTSKRSKKLPASESMAPPVTLVPKHNKLPNIERRSGKDRRHQAMQRGRWLESRIRKDRRASALQVFVKV</sequence>
<proteinExistence type="predicted"/>
<protein>
    <submittedName>
        <fullName evidence="2">Uncharacterized protein</fullName>
    </submittedName>
</protein>
<dbReference type="AlphaFoldDB" id="A0A1H7RZQ6"/>
<dbReference type="RefSeq" id="WP_085285367.1">
    <property type="nucleotide sequence ID" value="NZ_FOBI01000016.1"/>
</dbReference>
<dbReference type="OrthoDB" id="6228759at2"/>
<dbReference type="EMBL" id="FOBI01000016">
    <property type="protein sequence ID" value="SEL65529.1"/>
    <property type="molecule type" value="Genomic_DNA"/>
</dbReference>
<keyword evidence="3" id="KW-1185">Reference proteome</keyword>
<evidence type="ECO:0000313" key="3">
    <source>
        <dbReference type="Proteomes" id="UP000199297"/>
    </source>
</evidence>
<accession>A0A1H7RZQ6</accession>
<gene>
    <name evidence="2" type="ORF">SAMN05216262_11667</name>
</gene>
<evidence type="ECO:0000256" key="1">
    <source>
        <dbReference type="SAM" id="MobiDB-lite"/>
    </source>
</evidence>
<reference evidence="3" key="1">
    <citation type="submission" date="2016-10" db="EMBL/GenBank/DDBJ databases">
        <authorList>
            <person name="Varghese N."/>
            <person name="Submissions S."/>
        </authorList>
    </citation>
    <scope>NUCLEOTIDE SEQUENCE [LARGE SCALE GENOMIC DNA]</scope>
    <source>
        <strain evidence="3">CGMCC 1.9127</strain>
    </source>
</reference>